<sequence>MAGALCDPRPSAWRFLQALLGSVSFSPSSAILAATAGVIGVQLFKAIRRMFEKSVFPGPGMSFIIRLACMPLEDQFKEILALPQKFGRICCLKTPFYQTLVVSDIVTYKDVMRRRPNEFSRIDFENFMDSVNMAMAEGAMWKEHRRVASRPLTEANLDTLVPMIISLGEDLVGRLRKSADRRGLVTWRPLGDAQMLGMRIASAVYMGETDPVNSKYALFSYDVQDEVRRFIMDLLEISLKPTRVFYHDRLLYRVLFPGVRKFTQKWRNINSELLEDIRLSQREPPRRCAMPKGLPHSARGQFNETELTHTLIMYFGAGGETTASAIVRLIQYFCIYPEIQERARAEATSIEELSATSIEYMPFIEACLMETIRLNPSPPVAIVKALVDCKVAGEPIRKGTRVLFPLTLMLRNEYNDGDEFRPGRWLEPTGDSIDEKQRAEFLGFGFGPRQCPGRYLAVREVLCIVALLLRGFNNFQLGEGNDALNFSSTLTICPNDLPVRLSCHEDA</sequence>
<keyword evidence="5" id="KW-1133">Transmembrane helix</keyword>
<dbReference type="PRINTS" id="PR00385">
    <property type="entry name" value="P450"/>
</dbReference>
<keyword evidence="5" id="KW-0472">Membrane</keyword>
<comment type="cofactor">
    <cofactor evidence="1 3">
        <name>heme</name>
        <dbReference type="ChEBI" id="CHEBI:30413"/>
    </cofactor>
</comment>
<dbReference type="Gene3D" id="1.10.630.10">
    <property type="entry name" value="Cytochrome P450"/>
    <property type="match status" value="1"/>
</dbReference>
<evidence type="ECO:0000256" key="1">
    <source>
        <dbReference type="ARBA" id="ARBA00001971"/>
    </source>
</evidence>
<reference evidence="6 7" key="1">
    <citation type="submission" date="2020-04" db="EMBL/GenBank/DDBJ databases">
        <title>Perkinsus olseni comparative genomics.</title>
        <authorList>
            <person name="Bogema D.R."/>
        </authorList>
    </citation>
    <scope>NUCLEOTIDE SEQUENCE [LARGE SCALE GENOMIC DNA]</scope>
    <source>
        <strain evidence="6 7">ATCC PRA-207</strain>
    </source>
</reference>
<name>A0A7J6RAE8_PEROL</name>
<dbReference type="PROSITE" id="PS00086">
    <property type="entry name" value="CYTOCHROME_P450"/>
    <property type="match status" value="1"/>
</dbReference>
<dbReference type="PANTHER" id="PTHR24305:SF166">
    <property type="entry name" value="CYTOCHROME P450 12A4, MITOCHONDRIAL-RELATED"/>
    <property type="match status" value="1"/>
</dbReference>
<evidence type="ECO:0000256" key="3">
    <source>
        <dbReference type="PIRSR" id="PIRSR602401-1"/>
    </source>
</evidence>
<dbReference type="InterPro" id="IPR036396">
    <property type="entry name" value="Cyt_P450_sf"/>
</dbReference>
<dbReference type="Pfam" id="PF00067">
    <property type="entry name" value="p450"/>
    <property type="match status" value="1"/>
</dbReference>
<dbReference type="AlphaFoldDB" id="A0A7J6RAE8"/>
<keyword evidence="3 4" id="KW-0479">Metal-binding</keyword>
<keyword evidence="3 4" id="KW-0408">Iron</keyword>
<comment type="caution">
    <text evidence="6">The sequence shown here is derived from an EMBL/GenBank/DDBJ whole genome shotgun (WGS) entry which is preliminary data.</text>
</comment>
<protein>
    <recommendedName>
        <fullName evidence="8">Cytochrome P450</fullName>
    </recommendedName>
</protein>
<comment type="similarity">
    <text evidence="2 4">Belongs to the cytochrome P450 family.</text>
</comment>
<dbReference type="InterPro" id="IPR002401">
    <property type="entry name" value="Cyt_P450_E_grp-I"/>
</dbReference>
<keyword evidence="4" id="KW-0503">Monooxygenase</keyword>
<dbReference type="InterPro" id="IPR017972">
    <property type="entry name" value="Cyt_P450_CS"/>
</dbReference>
<dbReference type="GO" id="GO:0004497">
    <property type="term" value="F:monooxygenase activity"/>
    <property type="evidence" value="ECO:0007669"/>
    <property type="project" value="UniProtKB-KW"/>
</dbReference>
<keyword evidence="7" id="KW-1185">Reference proteome</keyword>
<feature type="binding site" description="axial binding residue" evidence="3">
    <location>
        <position position="451"/>
    </location>
    <ligand>
        <name>heme</name>
        <dbReference type="ChEBI" id="CHEBI:30413"/>
    </ligand>
    <ligandPart>
        <name>Fe</name>
        <dbReference type="ChEBI" id="CHEBI:18248"/>
    </ligandPart>
</feature>
<gene>
    <name evidence="6" type="ORF">FOZ63_020911</name>
</gene>
<dbReference type="PRINTS" id="PR00463">
    <property type="entry name" value="EP450I"/>
</dbReference>
<dbReference type="InterPro" id="IPR050121">
    <property type="entry name" value="Cytochrome_P450_monoxygenase"/>
</dbReference>
<dbReference type="GO" id="GO:0020037">
    <property type="term" value="F:heme binding"/>
    <property type="evidence" value="ECO:0007669"/>
    <property type="project" value="InterPro"/>
</dbReference>
<evidence type="ECO:0008006" key="8">
    <source>
        <dbReference type="Google" id="ProtNLM"/>
    </source>
</evidence>
<dbReference type="EMBL" id="JABANO010027040">
    <property type="protein sequence ID" value="KAF4717527.1"/>
    <property type="molecule type" value="Genomic_DNA"/>
</dbReference>
<evidence type="ECO:0000256" key="5">
    <source>
        <dbReference type="SAM" id="Phobius"/>
    </source>
</evidence>
<keyword evidence="4" id="KW-0560">Oxidoreductase</keyword>
<organism evidence="6 7">
    <name type="scientific">Perkinsus olseni</name>
    <name type="common">Perkinsus atlanticus</name>
    <dbReference type="NCBI Taxonomy" id="32597"/>
    <lineage>
        <taxon>Eukaryota</taxon>
        <taxon>Sar</taxon>
        <taxon>Alveolata</taxon>
        <taxon>Perkinsozoa</taxon>
        <taxon>Perkinsea</taxon>
        <taxon>Perkinsida</taxon>
        <taxon>Perkinsidae</taxon>
        <taxon>Perkinsus</taxon>
    </lineage>
</organism>
<dbReference type="CDD" id="cd00302">
    <property type="entry name" value="cytochrome_P450"/>
    <property type="match status" value="1"/>
</dbReference>
<proteinExistence type="inferred from homology"/>
<accession>A0A7J6RAE8</accession>
<dbReference type="SUPFAM" id="SSF48264">
    <property type="entry name" value="Cytochrome P450"/>
    <property type="match status" value="1"/>
</dbReference>
<dbReference type="Proteomes" id="UP000553632">
    <property type="component" value="Unassembled WGS sequence"/>
</dbReference>
<dbReference type="OMA" id="DSGNWIN"/>
<evidence type="ECO:0000313" key="7">
    <source>
        <dbReference type="Proteomes" id="UP000553632"/>
    </source>
</evidence>
<keyword evidence="3 4" id="KW-0349">Heme</keyword>
<dbReference type="GO" id="GO:0016705">
    <property type="term" value="F:oxidoreductase activity, acting on paired donors, with incorporation or reduction of molecular oxygen"/>
    <property type="evidence" value="ECO:0007669"/>
    <property type="project" value="InterPro"/>
</dbReference>
<evidence type="ECO:0000256" key="2">
    <source>
        <dbReference type="ARBA" id="ARBA00010617"/>
    </source>
</evidence>
<evidence type="ECO:0000313" key="6">
    <source>
        <dbReference type="EMBL" id="KAF4717527.1"/>
    </source>
</evidence>
<dbReference type="PANTHER" id="PTHR24305">
    <property type="entry name" value="CYTOCHROME P450"/>
    <property type="match status" value="1"/>
</dbReference>
<keyword evidence="5" id="KW-0812">Transmembrane</keyword>
<evidence type="ECO:0000256" key="4">
    <source>
        <dbReference type="RuleBase" id="RU000461"/>
    </source>
</evidence>
<feature type="transmembrane region" description="Helical" evidence="5">
    <location>
        <begin position="18"/>
        <end position="44"/>
    </location>
</feature>
<dbReference type="GO" id="GO:0005506">
    <property type="term" value="F:iron ion binding"/>
    <property type="evidence" value="ECO:0007669"/>
    <property type="project" value="InterPro"/>
</dbReference>
<dbReference type="InterPro" id="IPR001128">
    <property type="entry name" value="Cyt_P450"/>
</dbReference>